<dbReference type="Proteomes" id="UP000318720">
    <property type="component" value="Unassembled WGS sequence"/>
</dbReference>
<dbReference type="PANTHER" id="PTHR30146">
    <property type="entry name" value="LACI-RELATED TRANSCRIPTIONAL REPRESSOR"/>
    <property type="match status" value="1"/>
</dbReference>
<name>A0A540Q122_9ACTN</name>
<dbReference type="PANTHER" id="PTHR30146:SF109">
    <property type="entry name" value="HTH-TYPE TRANSCRIPTIONAL REGULATOR GALS"/>
    <property type="match status" value="1"/>
</dbReference>
<feature type="region of interest" description="Disordered" evidence="1">
    <location>
        <begin position="312"/>
        <end position="351"/>
    </location>
</feature>
<dbReference type="CDD" id="cd01392">
    <property type="entry name" value="HTH_LacI"/>
    <property type="match status" value="1"/>
</dbReference>
<evidence type="ECO:0000313" key="3">
    <source>
        <dbReference type="Proteomes" id="UP000318720"/>
    </source>
</evidence>
<dbReference type="SMART" id="SM00354">
    <property type="entry name" value="HTH_LACI"/>
    <property type="match status" value="1"/>
</dbReference>
<dbReference type="Pfam" id="PF13377">
    <property type="entry name" value="Peripla_BP_3"/>
    <property type="match status" value="1"/>
</dbReference>
<organism evidence="2 3">
    <name type="scientific">Streptomyces ipomoeae</name>
    <dbReference type="NCBI Taxonomy" id="103232"/>
    <lineage>
        <taxon>Bacteria</taxon>
        <taxon>Bacillati</taxon>
        <taxon>Actinomycetota</taxon>
        <taxon>Actinomycetes</taxon>
        <taxon>Kitasatosporales</taxon>
        <taxon>Streptomycetaceae</taxon>
        <taxon>Streptomyces</taxon>
    </lineage>
</organism>
<dbReference type="AlphaFoldDB" id="A0A540Q122"/>
<gene>
    <name evidence="2" type="ORF">Sipo8835_18870</name>
</gene>
<dbReference type="PROSITE" id="PS50932">
    <property type="entry name" value="HTH_LACI_2"/>
    <property type="match status" value="1"/>
</dbReference>
<comment type="caution">
    <text evidence="2">The sequence shown here is derived from an EMBL/GenBank/DDBJ whole genome shotgun (WGS) entry which is preliminary data.</text>
</comment>
<dbReference type="EMBL" id="SPAZ01000160">
    <property type="protein sequence ID" value="TQE32934.1"/>
    <property type="molecule type" value="Genomic_DNA"/>
</dbReference>
<accession>A0A540Q122</accession>
<evidence type="ECO:0000313" key="2">
    <source>
        <dbReference type="EMBL" id="TQE32934.1"/>
    </source>
</evidence>
<evidence type="ECO:0000256" key="1">
    <source>
        <dbReference type="SAM" id="MobiDB-lite"/>
    </source>
</evidence>
<dbReference type="InterPro" id="IPR010982">
    <property type="entry name" value="Lambda_DNA-bd_dom_sf"/>
</dbReference>
<dbReference type="Gene3D" id="3.40.50.2300">
    <property type="match status" value="2"/>
</dbReference>
<dbReference type="CDD" id="cd06267">
    <property type="entry name" value="PBP1_LacI_sugar_binding-like"/>
    <property type="match status" value="1"/>
</dbReference>
<dbReference type="InterPro" id="IPR028082">
    <property type="entry name" value="Peripla_BP_I"/>
</dbReference>
<dbReference type="GeneID" id="301695974"/>
<sequence length="351" mass="37680">MVTTKDIANRLDLAVSTVGRALADDPRISEATKFRVRQAAAEMGYVGNRAARMMRGASSSVVGLVIPDIRNSFYSTIAHELSRNMETRGHQLILSETGDDRMRELRQLKELSASRVAGVIIVPSARPHTDSVKLLKTLPHIQLLRRHASLGAQWFGIDDFQVLRQATAHLVGLGHTRIGYIGGPRDLPTGAERLRGFRAALEDAGLPEEAGPTALGTPSAIDHGRAAVGQLLDAPAPPTALVTASVQLTLGVLEELRTRGTKVPKELSVVGFGDEPGFSWWGPGLTTTALPVEEMATNCALWLLHRLTTKPRTDTPYTSVSPGTLLVRGSTARPATGRPGRRAAPRPRSTG</sequence>
<protein>
    <submittedName>
        <fullName evidence="2">LacI family transcriptional regulator</fullName>
    </submittedName>
</protein>
<dbReference type="Gene3D" id="1.10.260.40">
    <property type="entry name" value="lambda repressor-like DNA-binding domains"/>
    <property type="match status" value="1"/>
</dbReference>
<proteinExistence type="predicted"/>
<dbReference type="GO" id="GO:0000976">
    <property type="term" value="F:transcription cis-regulatory region binding"/>
    <property type="evidence" value="ECO:0007669"/>
    <property type="project" value="TreeGrafter"/>
</dbReference>
<dbReference type="SUPFAM" id="SSF47413">
    <property type="entry name" value="lambda repressor-like DNA-binding domains"/>
    <property type="match status" value="1"/>
</dbReference>
<dbReference type="GO" id="GO:0003700">
    <property type="term" value="F:DNA-binding transcription factor activity"/>
    <property type="evidence" value="ECO:0007669"/>
    <property type="project" value="TreeGrafter"/>
</dbReference>
<dbReference type="InterPro" id="IPR046335">
    <property type="entry name" value="LacI/GalR-like_sensor"/>
</dbReference>
<dbReference type="Pfam" id="PF00356">
    <property type="entry name" value="LacI"/>
    <property type="match status" value="1"/>
</dbReference>
<reference evidence="2 3" key="1">
    <citation type="submission" date="2019-03" db="EMBL/GenBank/DDBJ databases">
        <title>Comparative genomic analyses of the sweetpotato soil rot pathogen, Streptomyces ipomoeae.</title>
        <authorList>
            <person name="Ruschel Soares N."/>
            <person name="Badger J.H."/>
            <person name="Huguet-Tapia J.C."/>
            <person name="Clark C.A."/>
            <person name="Pettis G.S."/>
        </authorList>
    </citation>
    <scope>NUCLEOTIDE SEQUENCE [LARGE SCALE GENOMIC DNA]</scope>
    <source>
        <strain evidence="2 3">88-35</strain>
    </source>
</reference>
<dbReference type="SUPFAM" id="SSF53822">
    <property type="entry name" value="Periplasmic binding protein-like I"/>
    <property type="match status" value="1"/>
</dbReference>
<dbReference type="RefSeq" id="WP_141568951.1">
    <property type="nucleotide sequence ID" value="NZ_CP182305.1"/>
</dbReference>
<dbReference type="InterPro" id="IPR000843">
    <property type="entry name" value="HTH_LacI"/>
</dbReference>